<feature type="transmembrane region" description="Helical" evidence="8">
    <location>
        <begin position="660"/>
        <end position="683"/>
    </location>
</feature>
<evidence type="ECO:0000256" key="8">
    <source>
        <dbReference type="SAM" id="Phobius"/>
    </source>
</evidence>
<dbReference type="Proteomes" id="UP000794436">
    <property type="component" value="Unassembled WGS sequence"/>
</dbReference>
<comment type="caution">
    <text evidence="9">The sequence shown here is derived from an EMBL/GenBank/DDBJ whole genome shotgun (WGS) entry which is preliminary data.</text>
</comment>
<feature type="transmembrane region" description="Helical" evidence="8">
    <location>
        <begin position="558"/>
        <end position="580"/>
    </location>
</feature>
<keyword evidence="5 8" id="KW-0472">Membrane</keyword>
<proteinExistence type="inferred from homology"/>
<comment type="similarity">
    <text evidence="2">Belongs to the CTL (choline transporter-like) family.</text>
</comment>
<gene>
    <name evidence="9" type="ORF">Poli38472_011962</name>
</gene>
<feature type="transmembrane region" description="Helical" evidence="8">
    <location>
        <begin position="703"/>
        <end position="721"/>
    </location>
</feature>
<accession>A0A8K1CNE6</accession>
<feature type="transmembrane region" description="Helical" evidence="8">
    <location>
        <begin position="395"/>
        <end position="421"/>
    </location>
</feature>
<sequence>MGNRCCKRAETPPADDGEGSNPFKPSNRKCTDLLFVLLFFVFWIGMIIIAGVAYKHGEPKRLVYGTDWKGRTCGVKADAKDGVPAYDFTKYPYLMYPRLSEDIVALYGENPDASDLMSPSALSKFYGVCVTECPMLDKTSPTYVHAYIDYVLNVDPVNKIYTKAGKSVEDEDAGSPWRLMVDTTNVLNRCLELSKVEVQQSARCIDDCSADEIADYQTSGATQTTCGQDPTLNPLRDCGNKECTAFVLSYRASCTSIETSRQEKQVTSARSDPIIDMLSRRYYMVARWIGDVQKAAFPILICGGGFALILGFLWLLMLRFCAGLFVWIVIILVIIMQLVITLFCAYEGNLLNSTKIDAAMTKMGVQSGTFSTYMSDSANYINGSGFKVTEDQVHYWAIACYVLIAADVVLLLVLVFMCSRIRIAIGIIREASKALQTMPSLVFYPVLPTIFAMGLVAYWVVAAAYIMTSASITLKDVQNAAGDVVGKAPPISAEIENNNVVNYLLIYHLFGLLWTNQFIQAIAYTTIAGCFCEYYWTLDKRQVPGFAVMRSMWRTTRYHLGSMAFGSLIIAVVQMLRLGLEYIDQKMRSAKQGNSVIKVIMCCLKCCMWCFEKCVKFLNNNAFILVAMKGASFCPAMKDSFLLLFNNAARVATVSIITRFLMILGKLFIAAFSMFFMFLFIRYPPVSVPTFFLGDLKDIDSPIFPMLVTGLLGYATASFFLDVYGTGIDTILLCFCEDCNVNKASNKYYMSDELFAYIDGPAKKNAFKAYQPTRDVSSRDRPAGAVASPVTAPPIYSASPPKTKK</sequence>
<name>A0A8K1CNE6_PYTOL</name>
<evidence type="ECO:0000256" key="7">
    <source>
        <dbReference type="SAM" id="MobiDB-lite"/>
    </source>
</evidence>
<dbReference type="PANTHER" id="PTHR12385">
    <property type="entry name" value="CHOLINE TRANSPORTER-LIKE (SLC FAMILY 44)"/>
    <property type="match status" value="1"/>
</dbReference>
<feature type="transmembrane region" description="Helical" evidence="8">
    <location>
        <begin position="324"/>
        <end position="343"/>
    </location>
</feature>
<feature type="region of interest" description="Disordered" evidence="7">
    <location>
        <begin position="1"/>
        <end position="22"/>
    </location>
</feature>
<dbReference type="GO" id="GO:0016020">
    <property type="term" value="C:membrane"/>
    <property type="evidence" value="ECO:0007669"/>
    <property type="project" value="UniProtKB-SubCell"/>
</dbReference>
<feature type="region of interest" description="Disordered" evidence="7">
    <location>
        <begin position="773"/>
        <end position="805"/>
    </location>
</feature>
<keyword evidence="3 8" id="KW-0812">Transmembrane</keyword>
<feature type="transmembrane region" description="Helical" evidence="8">
    <location>
        <begin position="33"/>
        <end position="54"/>
    </location>
</feature>
<dbReference type="OrthoDB" id="420519at2759"/>
<evidence type="ECO:0000256" key="4">
    <source>
        <dbReference type="ARBA" id="ARBA00022989"/>
    </source>
</evidence>
<dbReference type="Pfam" id="PF04515">
    <property type="entry name" value="Choline_transpo"/>
    <property type="match status" value="1"/>
</dbReference>
<evidence type="ECO:0000256" key="5">
    <source>
        <dbReference type="ARBA" id="ARBA00023136"/>
    </source>
</evidence>
<reference evidence="9" key="1">
    <citation type="submission" date="2019-03" db="EMBL/GenBank/DDBJ databases">
        <title>Long read genome sequence of the mycoparasitic Pythium oligandrum ATCC 38472 isolated from sugarbeet rhizosphere.</title>
        <authorList>
            <person name="Gaulin E."/>
        </authorList>
    </citation>
    <scope>NUCLEOTIDE SEQUENCE</scope>
    <source>
        <strain evidence="9">ATCC 38472_TT</strain>
    </source>
</reference>
<dbReference type="AlphaFoldDB" id="A0A8K1CNE6"/>
<evidence type="ECO:0000256" key="6">
    <source>
        <dbReference type="ARBA" id="ARBA00023180"/>
    </source>
</evidence>
<evidence type="ECO:0008006" key="11">
    <source>
        <dbReference type="Google" id="ProtNLM"/>
    </source>
</evidence>
<feature type="transmembrane region" description="Helical" evidence="8">
    <location>
        <begin position="442"/>
        <end position="467"/>
    </location>
</feature>
<evidence type="ECO:0000313" key="9">
    <source>
        <dbReference type="EMBL" id="TMW66846.1"/>
    </source>
</evidence>
<evidence type="ECO:0000256" key="1">
    <source>
        <dbReference type="ARBA" id="ARBA00004141"/>
    </source>
</evidence>
<evidence type="ECO:0000313" key="10">
    <source>
        <dbReference type="Proteomes" id="UP000794436"/>
    </source>
</evidence>
<dbReference type="PANTHER" id="PTHR12385:SF14">
    <property type="entry name" value="CHOLINE TRANSPORTER-LIKE 2"/>
    <property type="match status" value="1"/>
</dbReference>
<evidence type="ECO:0000256" key="3">
    <source>
        <dbReference type="ARBA" id="ARBA00022692"/>
    </source>
</evidence>
<keyword evidence="6" id="KW-0325">Glycoprotein</keyword>
<comment type="subcellular location">
    <subcellularLocation>
        <location evidence="1">Membrane</location>
        <topology evidence="1">Multi-pass membrane protein</topology>
    </subcellularLocation>
</comment>
<dbReference type="GO" id="GO:0022857">
    <property type="term" value="F:transmembrane transporter activity"/>
    <property type="evidence" value="ECO:0007669"/>
    <property type="project" value="InterPro"/>
</dbReference>
<keyword evidence="4 8" id="KW-1133">Transmembrane helix</keyword>
<organism evidence="9 10">
    <name type="scientific">Pythium oligandrum</name>
    <name type="common">Mycoparasitic fungus</name>
    <dbReference type="NCBI Taxonomy" id="41045"/>
    <lineage>
        <taxon>Eukaryota</taxon>
        <taxon>Sar</taxon>
        <taxon>Stramenopiles</taxon>
        <taxon>Oomycota</taxon>
        <taxon>Peronosporomycetes</taxon>
        <taxon>Pythiales</taxon>
        <taxon>Pythiaceae</taxon>
        <taxon>Pythium</taxon>
    </lineage>
</organism>
<dbReference type="InterPro" id="IPR007603">
    <property type="entry name" value="Choline_transptr-like"/>
</dbReference>
<feature type="transmembrane region" description="Helical" evidence="8">
    <location>
        <begin position="295"/>
        <end position="317"/>
    </location>
</feature>
<keyword evidence="10" id="KW-1185">Reference proteome</keyword>
<dbReference type="EMBL" id="SPLM01000006">
    <property type="protein sequence ID" value="TMW66846.1"/>
    <property type="molecule type" value="Genomic_DNA"/>
</dbReference>
<protein>
    <recommendedName>
        <fullName evidence="11">Choline transporter-like protein</fullName>
    </recommendedName>
</protein>
<evidence type="ECO:0000256" key="2">
    <source>
        <dbReference type="ARBA" id="ARBA00007168"/>
    </source>
</evidence>